<evidence type="ECO:0000256" key="7">
    <source>
        <dbReference type="SAM" id="MobiDB-lite"/>
    </source>
</evidence>
<evidence type="ECO:0000256" key="3">
    <source>
        <dbReference type="ARBA" id="ARBA00022448"/>
    </source>
</evidence>
<evidence type="ECO:0000256" key="2">
    <source>
        <dbReference type="ARBA" id="ARBA00009150"/>
    </source>
</evidence>
<dbReference type="InterPro" id="IPR019515">
    <property type="entry name" value="VPS54_N"/>
</dbReference>
<dbReference type="STRING" id="564608.C1MU11"/>
<dbReference type="GO" id="GO:0042147">
    <property type="term" value="P:retrograde transport, endosome to Golgi"/>
    <property type="evidence" value="ECO:0007669"/>
    <property type="project" value="InterPro"/>
</dbReference>
<evidence type="ECO:0000313" key="10">
    <source>
        <dbReference type="Proteomes" id="UP000001876"/>
    </source>
</evidence>
<dbReference type="GO" id="GO:0015031">
    <property type="term" value="P:protein transport"/>
    <property type="evidence" value="ECO:0007669"/>
    <property type="project" value="UniProtKB-KW"/>
</dbReference>
<protein>
    <submittedName>
        <fullName evidence="9">Predicted protein</fullName>
    </submittedName>
</protein>
<reference evidence="9 10" key="1">
    <citation type="journal article" date="2009" name="Science">
        <title>Green evolution and dynamic adaptations revealed by genomes of the marine picoeukaryotes Micromonas.</title>
        <authorList>
            <person name="Worden A.Z."/>
            <person name="Lee J.H."/>
            <person name="Mock T."/>
            <person name="Rouze P."/>
            <person name="Simmons M.P."/>
            <person name="Aerts A.L."/>
            <person name="Allen A.E."/>
            <person name="Cuvelier M.L."/>
            <person name="Derelle E."/>
            <person name="Everett M.V."/>
            <person name="Foulon E."/>
            <person name="Grimwood J."/>
            <person name="Gundlach H."/>
            <person name="Henrissat B."/>
            <person name="Napoli C."/>
            <person name="McDonald S.M."/>
            <person name="Parker M.S."/>
            <person name="Rombauts S."/>
            <person name="Salamov A."/>
            <person name="Von Dassow P."/>
            <person name="Badger J.H."/>
            <person name="Coutinho P.M."/>
            <person name="Demir E."/>
            <person name="Dubchak I."/>
            <person name="Gentemann C."/>
            <person name="Eikrem W."/>
            <person name="Gready J.E."/>
            <person name="John U."/>
            <person name="Lanier W."/>
            <person name="Lindquist E.A."/>
            <person name="Lucas S."/>
            <person name="Mayer K.F."/>
            <person name="Moreau H."/>
            <person name="Not F."/>
            <person name="Otillar R."/>
            <person name="Panaud O."/>
            <person name="Pangilinan J."/>
            <person name="Paulsen I."/>
            <person name="Piegu B."/>
            <person name="Poliakov A."/>
            <person name="Robbens S."/>
            <person name="Schmutz J."/>
            <person name="Toulza E."/>
            <person name="Wyss T."/>
            <person name="Zelensky A."/>
            <person name="Zhou K."/>
            <person name="Armbrust E.V."/>
            <person name="Bhattacharya D."/>
            <person name="Goodenough U.W."/>
            <person name="Van de Peer Y."/>
            <person name="Grigoriev I.V."/>
        </authorList>
    </citation>
    <scope>NUCLEOTIDE SEQUENCE [LARGE SCALE GENOMIC DNA]</scope>
    <source>
        <strain evidence="9 10">CCMP1545</strain>
    </source>
</reference>
<dbReference type="GO" id="GO:0005829">
    <property type="term" value="C:cytosol"/>
    <property type="evidence" value="ECO:0007669"/>
    <property type="project" value="GOC"/>
</dbReference>
<dbReference type="eggNOG" id="KOG2115">
    <property type="taxonomic scope" value="Eukaryota"/>
</dbReference>
<feature type="domain" description="Vacuolar protein sorting-associated protein 54 N-terminal" evidence="8">
    <location>
        <begin position="157"/>
        <end position="344"/>
    </location>
</feature>
<dbReference type="Proteomes" id="UP000001876">
    <property type="component" value="Unassembled WGS sequence"/>
</dbReference>
<evidence type="ECO:0000256" key="1">
    <source>
        <dbReference type="ARBA" id="ARBA00004601"/>
    </source>
</evidence>
<accession>C1MU11</accession>
<dbReference type="KEGG" id="mpp:MICPUCDRAFT_58629"/>
<keyword evidence="4" id="KW-0653">Protein transport</keyword>
<dbReference type="GO" id="GO:0000938">
    <property type="term" value="C:GARP complex"/>
    <property type="evidence" value="ECO:0007669"/>
    <property type="project" value="InterPro"/>
</dbReference>
<feature type="region of interest" description="Disordered" evidence="7">
    <location>
        <begin position="37"/>
        <end position="63"/>
    </location>
</feature>
<keyword evidence="3" id="KW-0813">Transport</keyword>
<keyword evidence="10" id="KW-1185">Reference proteome</keyword>
<dbReference type="AlphaFoldDB" id="C1MU11"/>
<dbReference type="RefSeq" id="XP_003059415.1">
    <property type="nucleotide sequence ID" value="XM_003059369.1"/>
</dbReference>
<gene>
    <name evidence="9" type="ORF">MICPUCDRAFT_58629</name>
</gene>
<dbReference type="GO" id="GO:0019905">
    <property type="term" value="F:syntaxin binding"/>
    <property type="evidence" value="ECO:0007669"/>
    <property type="project" value="TreeGrafter"/>
</dbReference>
<evidence type="ECO:0000256" key="4">
    <source>
        <dbReference type="ARBA" id="ARBA00022927"/>
    </source>
</evidence>
<dbReference type="GO" id="GO:0006896">
    <property type="term" value="P:Golgi to vacuole transport"/>
    <property type="evidence" value="ECO:0007669"/>
    <property type="project" value="TreeGrafter"/>
</dbReference>
<keyword evidence="5" id="KW-0333">Golgi apparatus</keyword>
<comment type="similarity">
    <text evidence="2">Belongs to the VPS54 family.</text>
</comment>
<evidence type="ECO:0000256" key="6">
    <source>
        <dbReference type="ARBA" id="ARBA00023054"/>
    </source>
</evidence>
<dbReference type="GeneID" id="9684855"/>
<proteinExistence type="inferred from homology"/>
<feature type="region of interest" description="Disordered" evidence="7">
    <location>
        <begin position="1"/>
        <end position="23"/>
    </location>
</feature>
<evidence type="ECO:0000259" key="8">
    <source>
        <dbReference type="Pfam" id="PF10475"/>
    </source>
</evidence>
<dbReference type="EMBL" id="GG663740">
    <property type="protein sequence ID" value="EEH56547.1"/>
    <property type="molecule type" value="Genomic_DNA"/>
</dbReference>
<sequence length="541" mass="55544">MTSRGGARPAPTPPTHDETPADPEALKLATMYLASVTNDPSDRSTERARLAATSSDPGALASSDDSWTTYLGLGPILGVGPAAARVAETPPPLLPGVLPEVERADFDGYLARIEAPRARFVAARDAAAARGGGGGGAIGERREDGDAGEIDRALRRVPSIYFREDFDLARHEHFDAACSPETSSSSLAATSMVAQERLSHHLDVVEVALVREIGRRSDAFFAASDEVRALSASAEDAWASIVRLRRVVRGLRDAMLDGSTRVKRLHAKRENLIKLTETFEALSSVAEMREDLSVLVESCDYAAALDVVDECAKLVSSPSLIGLRCLRATPARLRAIATTCNDVMTSDLALAAREGLHGGGGSGSDSTGGVPEAALASVEAASAASEAKTATAAAAAPPIDAASLSSADADAVEAMLPHACGLLRGDGGGARLAGALRAWGAAAASDVVDATRRAAAACCARAAAASAPSSTLTRFSVNGGADDAAIAEACRGMRAAAFDATIDAIRVALTPHFTRAAAVAASARRALRVGVGADPEARSIH</sequence>
<dbReference type="InterPro" id="IPR039745">
    <property type="entry name" value="Vps54"/>
</dbReference>
<dbReference type="Pfam" id="PF10475">
    <property type="entry name" value="Vps54_N"/>
    <property type="match status" value="1"/>
</dbReference>
<organism evidence="10">
    <name type="scientific">Micromonas pusilla (strain CCMP1545)</name>
    <name type="common">Picoplanktonic green alga</name>
    <dbReference type="NCBI Taxonomy" id="564608"/>
    <lineage>
        <taxon>Eukaryota</taxon>
        <taxon>Viridiplantae</taxon>
        <taxon>Chlorophyta</taxon>
        <taxon>Mamiellophyceae</taxon>
        <taxon>Mamiellales</taxon>
        <taxon>Mamiellaceae</taxon>
        <taxon>Micromonas</taxon>
    </lineage>
</organism>
<comment type="subcellular location">
    <subcellularLocation>
        <location evidence="1">Golgi apparatus</location>
        <location evidence="1">trans-Golgi network</location>
    </subcellularLocation>
</comment>
<keyword evidence="6" id="KW-0175">Coiled coil</keyword>
<evidence type="ECO:0000256" key="5">
    <source>
        <dbReference type="ARBA" id="ARBA00023034"/>
    </source>
</evidence>
<dbReference type="PANTHER" id="PTHR12965">
    <property type="entry name" value="VACUOLAR PROTEIN SORTING 54"/>
    <property type="match status" value="1"/>
</dbReference>
<dbReference type="OrthoDB" id="10259024at2759"/>
<feature type="compositionally biased region" description="Basic and acidic residues" evidence="7">
    <location>
        <begin position="40"/>
        <end position="49"/>
    </location>
</feature>
<name>C1MU11_MICPC</name>
<dbReference type="PANTHER" id="PTHR12965:SF0">
    <property type="entry name" value="VACUOLAR PROTEIN SORTING-ASSOCIATED PROTEIN 54"/>
    <property type="match status" value="1"/>
</dbReference>
<evidence type="ECO:0000313" key="9">
    <source>
        <dbReference type="EMBL" id="EEH56547.1"/>
    </source>
</evidence>